<dbReference type="AlphaFoldDB" id="A0AAD5XSB3"/>
<proteinExistence type="predicted"/>
<evidence type="ECO:0000313" key="1">
    <source>
        <dbReference type="EMBL" id="KAJ3204627.1"/>
    </source>
</evidence>
<dbReference type="Proteomes" id="UP001211065">
    <property type="component" value="Unassembled WGS sequence"/>
</dbReference>
<gene>
    <name evidence="1" type="ORF">HK099_001080</name>
</gene>
<dbReference type="EMBL" id="JADGJW010001281">
    <property type="protein sequence ID" value="KAJ3204627.1"/>
    <property type="molecule type" value="Genomic_DNA"/>
</dbReference>
<evidence type="ECO:0000313" key="2">
    <source>
        <dbReference type="Proteomes" id="UP001211065"/>
    </source>
</evidence>
<accession>A0AAD5XSB3</accession>
<protein>
    <submittedName>
        <fullName evidence="1">Uncharacterized protein</fullName>
    </submittedName>
</protein>
<organism evidence="1 2">
    <name type="scientific">Clydaea vesicula</name>
    <dbReference type="NCBI Taxonomy" id="447962"/>
    <lineage>
        <taxon>Eukaryota</taxon>
        <taxon>Fungi</taxon>
        <taxon>Fungi incertae sedis</taxon>
        <taxon>Chytridiomycota</taxon>
        <taxon>Chytridiomycota incertae sedis</taxon>
        <taxon>Chytridiomycetes</taxon>
        <taxon>Lobulomycetales</taxon>
        <taxon>Lobulomycetaceae</taxon>
        <taxon>Clydaea</taxon>
    </lineage>
</organism>
<sequence length="171" mass="20229">MEEVIEEKIRAVFFLARAQVSWQVWKETEPELHFFFERNFKAQKLSLKLTAEDKCVLIEVEVPSDQANVLEKEIKDGIVKLSKFVVTIAPTKPQNKNVKSCLETLEEQLIELEIRERARSIDIKVIMERLQFLQMDMFKKLDLLDKKVEENFAKLDMKCDKMEKIIRKHST</sequence>
<reference evidence="1" key="1">
    <citation type="submission" date="2020-05" db="EMBL/GenBank/DDBJ databases">
        <title>Phylogenomic resolution of chytrid fungi.</title>
        <authorList>
            <person name="Stajich J.E."/>
            <person name="Amses K."/>
            <person name="Simmons R."/>
            <person name="Seto K."/>
            <person name="Myers J."/>
            <person name="Bonds A."/>
            <person name="Quandt C.A."/>
            <person name="Barry K."/>
            <person name="Liu P."/>
            <person name="Grigoriev I."/>
            <person name="Longcore J.E."/>
            <person name="James T.Y."/>
        </authorList>
    </citation>
    <scope>NUCLEOTIDE SEQUENCE</scope>
    <source>
        <strain evidence="1">JEL0476</strain>
    </source>
</reference>
<comment type="caution">
    <text evidence="1">The sequence shown here is derived from an EMBL/GenBank/DDBJ whole genome shotgun (WGS) entry which is preliminary data.</text>
</comment>
<keyword evidence="2" id="KW-1185">Reference proteome</keyword>
<name>A0AAD5XSB3_9FUNG</name>